<sequence>MEIIETLIANVGFPVAVSIYLLIRLEAKLETLTSSINELSTNIINLKDSK</sequence>
<dbReference type="Pfam" id="PF12841">
    <property type="entry name" value="YvrJ"/>
    <property type="match status" value="1"/>
</dbReference>
<keyword evidence="4" id="KW-1185">Reference proteome</keyword>
<protein>
    <submittedName>
        <fullName evidence="3">YvrJ family protein</fullName>
    </submittedName>
</protein>
<feature type="transmembrane region" description="Helical" evidence="2">
    <location>
        <begin position="6"/>
        <end position="23"/>
    </location>
</feature>
<gene>
    <name evidence="3" type="ORF">KQI20_12505</name>
</gene>
<name>A0ABS6DZV0_9FIRM</name>
<evidence type="ECO:0000256" key="2">
    <source>
        <dbReference type="SAM" id="Phobius"/>
    </source>
</evidence>
<dbReference type="RefSeq" id="WP_216571772.1">
    <property type="nucleotide sequence ID" value="NZ_JAHLOQ010000045.1"/>
</dbReference>
<keyword evidence="2" id="KW-1133">Transmembrane helix</keyword>
<keyword evidence="1" id="KW-0175">Coiled coil</keyword>
<feature type="coiled-coil region" evidence="1">
    <location>
        <begin position="22"/>
        <end position="49"/>
    </location>
</feature>
<dbReference type="Proteomes" id="UP001196301">
    <property type="component" value="Unassembled WGS sequence"/>
</dbReference>
<reference evidence="3 4" key="1">
    <citation type="submission" date="2021-06" db="EMBL/GenBank/DDBJ databases">
        <authorList>
            <person name="Sun Q."/>
            <person name="Li D."/>
        </authorList>
    </citation>
    <scope>NUCLEOTIDE SEQUENCE [LARGE SCALE GENOMIC DNA]</scope>
    <source>
        <strain evidence="3 4">N19</strain>
    </source>
</reference>
<accession>A0ABS6DZV0</accession>
<evidence type="ECO:0000313" key="4">
    <source>
        <dbReference type="Proteomes" id="UP001196301"/>
    </source>
</evidence>
<proteinExistence type="predicted"/>
<dbReference type="InterPro" id="IPR024419">
    <property type="entry name" value="YvrJ"/>
</dbReference>
<dbReference type="EMBL" id="JAHLOQ010000045">
    <property type="protein sequence ID" value="MBU5337265.1"/>
    <property type="molecule type" value="Genomic_DNA"/>
</dbReference>
<keyword evidence="2" id="KW-0472">Membrane</keyword>
<organism evidence="3 4">
    <name type="scientific">Intestinibacter bartlettii</name>
    <dbReference type="NCBI Taxonomy" id="261299"/>
    <lineage>
        <taxon>Bacteria</taxon>
        <taxon>Bacillati</taxon>
        <taxon>Bacillota</taxon>
        <taxon>Clostridia</taxon>
        <taxon>Peptostreptococcales</taxon>
        <taxon>Peptostreptococcaceae</taxon>
        <taxon>Intestinibacter</taxon>
    </lineage>
</organism>
<comment type="caution">
    <text evidence="3">The sequence shown here is derived from an EMBL/GenBank/DDBJ whole genome shotgun (WGS) entry which is preliminary data.</text>
</comment>
<keyword evidence="2" id="KW-0812">Transmembrane</keyword>
<evidence type="ECO:0000256" key="1">
    <source>
        <dbReference type="SAM" id="Coils"/>
    </source>
</evidence>
<evidence type="ECO:0000313" key="3">
    <source>
        <dbReference type="EMBL" id="MBU5337265.1"/>
    </source>
</evidence>